<dbReference type="SUPFAM" id="SSF53474">
    <property type="entry name" value="alpha/beta-Hydrolases"/>
    <property type="match status" value="1"/>
</dbReference>
<dbReference type="PANTHER" id="PTHR43056">
    <property type="entry name" value="PEPTIDASE S9 PROLYL OLIGOPEPTIDASE"/>
    <property type="match status" value="1"/>
</dbReference>
<evidence type="ECO:0000313" key="2">
    <source>
        <dbReference type="EMBL" id="KAI1729232.1"/>
    </source>
</evidence>
<dbReference type="InterPro" id="IPR050585">
    <property type="entry name" value="Xaa-Pro_dipeptidyl-ppase/CocE"/>
</dbReference>
<dbReference type="Proteomes" id="UP001201812">
    <property type="component" value="Unassembled WGS sequence"/>
</dbReference>
<feature type="domain" description="Peptidase S9 prolyl oligopeptidase catalytic" evidence="1">
    <location>
        <begin position="435"/>
        <end position="641"/>
    </location>
</feature>
<dbReference type="SUPFAM" id="SSF82171">
    <property type="entry name" value="DPP6 N-terminal domain-like"/>
    <property type="match status" value="1"/>
</dbReference>
<dbReference type="PANTHER" id="PTHR43056:SF5">
    <property type="entry name" value="PEPTIDASE S9 PROLYL OLIGOPEPTIDASE CATALYTIC DOMAIN-CONTAINING PROTEIN"/>
    <property type="match status" value="1"/>
</dbReference>
<dbReference type="Pfam" id="PF00326">
    <property type="entry name" value="Peptidase_S9"/>
    <property type="match status" value="1"/>
</dbReference>
<organism evidence="2 3">
    <name type="scientific">Ditylenchus destructor</name>
    <dbReference type="NCBI Taxonomy" id="166010"/>
    <lineage>
        <taxon>Eukaryota</taxon>
        <taxon>Metazoa</taxon>
        <taxon>Ecdysozoa</taxon>
        <taxon>Nematoda</taxon>
        <taxon>Chromadorea</taxon>
        <taxon>Rhabditida</taxon>
        <taxon>Tylenchina</taxon>
        <taxon>Tylenchomorpha</taxon>
        <taxon>Sphaerularioidea</taxon>
        <taxon>Anguinidae</taxon>
        <taxon>Anguininae</taxon>
        <taxon>Ditylenchus</taxon>
    </lineage>
</organism>
<dbReference type="InterPro" id="IPR001375">
    <property type="entry name" value="Peptidase_S9_cat"/>
</dbReference>
<comment type="caution">
    <text evidence="2">The sequence shown here is derived from an EMBL/GenBank/DDBJ whole genome shotgun (WGS) entry which is preliminary data.</text>
</comment>
<dbReference type="Gene3D" id="2.120.10.30">
    <property type="entry name" value="TolB, C-terminal domain"/>
    <property type="match status" value="1"/>
</dbReference>
<evidence type="ECO:0000313" key="3">
    <source>
        <dbReference type="Proteomes" id="UP001201812"/>
    </source>
</evidence>
<dbReference type="GO" id="GO:0006508">
    <property type="term" value="P:proteolysis"/>
    <property type="evidence" value="ECO:0007669"/>
    <property type="project" value="InterPro"/>
</dbReference>
<accession>A0AAD4RDS3</accession>
<proteinExistence type="predicted"/>
<reference evidence="2" key="1">
    <citation type="submission" date="2022-01" db="EMBL/GenBank/DDBJ databases">
        <title>Genome Sequence Resource for Two Populations of Ditylenchus destructor, the Migratory Endoparasitic Phytonematode.</title>
        <authorList>
            <person name="Zhang H."/>
            <person name="Lin R."/>
            <person name="Xie B."/>
        </authorList>
    </citation>
    <scope>NUCLEOTIDE SEQUENCE</scope>
    <source>
        <strain evidence="2">BazhouSP</strain>
    </source>
</reference>
<dbReference type="Gene3D" id="3.40.50.1820">
    <property type="entry name" value="alpha/beta hydrolase"/>
    <property type="match status" value="1"/>
</dbReference>
<name>A0AAD4RDS3_9BILA</name>
<gene>
    <name evidence="2" type="ORF">DdX_01461</name>
</gene>
<evidence type="ECO:0000259" key="1">
    <source>
        <dbReference type="Pfam" id="PF00326"/>
    </source>
</evidence>
<dbReference type="EMBL" id="JAKKPZ010000001">
    <property type="protein sequence ID" value="KAI1729232.1"/>
    <property type="molecule type" value="Genomic_DNA"/>
</dbReference>
<dbReference type="InterPro" id="IPR011042">
    <property type="entry name" value="6-blade_b-propeller_TolB-like"/>
</dbReference>
<dbReference type="InterPro" id="IPR029058">
    <property type="entry name" value="AB_hydrolase_fold"/>
</dbReference>
<sequence>MSSSKIIAKHGEWKSPITSDFLVKGNCKAICELQASAGTPFWIEQTFPAGQRVLYERGKSGEKRRWSPEGINCNNSVHEYGGGCLFLTDTRVFVCSKGGIYELNKPEEEPRVIVSIENVRHADPFVAGDYVYAVQERHDQISESGGEPENLLIRAHITTGDVSTVAAGADFYAAPRVSPDGKQLAWIEWNKPNMPWDITSVHIAQLDTDGSISRHKKILDGSSLYGLQWGGTPANPILIVISDVNGYWNVYTVDIEAGRLKDNLYPTNRDIGGPFWQFADDRPFALDNQSVVLAVGEQLLHASLSDVQGMAPLKFSPMETVSSAGFTVFSHLTISNSRLFTIATGPKRANSLIEINLDNFEVSIVRESRATEELQPLDQFLSVPKLLKFDSDGVQIDGYFYPPTNSQYTAPGGSLPPVIFFAHPGPTMRTTNGLDFKKQYYTSKGFAIFDINYRGSTGNGREFRNMLLGNWGVVDTNDMINGAKYLIKEKLVDPARICIMGSSAGGFLVLSTLIHPENVFSAAVSVYGVSDLEDLFNASHKFESDYTVKLIAPYPEGIEQYKQRSAVHNLEKIKTPVAFLHGLDDPVVPYKQSELCFNKLKQKGVTTALRLFPGESHGFRSVEAITKSMDLSYAFFCHVLGIAPTVENDLEIVN</sequence>
<keyword evidence="3" id="KW-1185">Reference proteome</keyword>
<dbReference type="GO" id="GO:0008236">
    <property type="term" value="F:serine-type peptidase activity"/>
    <property type="evidence" value="ECO:0007669"/>
    <property type="project" value="InterPro"/>
</dbReference>
<protein>
    <submittedName>
        <fullName evidence="2">Prolyl oligopeptidase family domain-containing protein</fullName>
    </submittedName>
</protein>
<dbReference type="AlphaFoldDB" id="A0AAD4RDS3"/>